<keyword evidence="2" id="KW-0732">Signal</keyword>
<dbReference type="RefSeq" id="XP_070914622.1">
    <property type="nucleotide sequence ID" value="XM_071058521.1"/>
</dbReference>
<reference evidence="3 4" key="1">
    <citation type="submission" date="2024-09" db="EMBL/GenBank/DDBJ databases">
        <title>Itraconazole resistance in Madurella fahalii resulting from another homologue of gene encoding cytochrome P450 14-alpha sterol demethylase (CYP51).</title>
        <authorList>
            <person name="Yoshioka I."/>
            <person name="Fahal A.H."/>
            <person name="Kaneko S."/>
            <person name="Yaguchi T."/>
        </authorList>
    </citation>
    <scope>NUCLEOTIDE SEQUENCE [LARGE SCALE GENOMIC DNA]</scope>
    <source>
        <strain evidence="3 4">IFM 68171</strain>
    </source>
</reference>
<organism evidence="3 4">
    <name type="scientific">Madurella fahalii</name>
    <dbReference type="NCBI Taxonomy" id="1157608"/>
    <lineage>
        <taxon>Eukaryota</taxon>
        <taxon>Fungi</taxon>
        <taxon>Dikarya</taxon>
        <taxon>Ascomycota</taxon>
        <taxon>Pezizomycotina</taxon>
        <taxon>Sordariomycetes</taxon>
        <taxon>Sordariomycetidae</taxon>
        <taxon>Sordariales</taxon>
        <taxon>Sordariales incertae sedis</taxon>
        <taxon>Madurella</taxon>
    </lineage>
</organism>
<evidence type="ECO:0000256" key="2">
    <source>
        <dbReference type="SAM" id="SignalP"/>
    </source>
</evidence>
<proteinExistence type="predicted"/>
<gene>
    <name evidence="3" type="ORF">MFIFM68171_03099</name>
</gene>
<dbReference type="Proteomes" id="UP001628179">
    <property type="component" value="Unassembled WGS sequence"/>
</dbReference>
<protein>
    <submittedName>
        <fullName evidence="3">Uncharacterized protein</fullName>
    </submittedName>
</protein>
<feature type="region of interest" description="Disordered" evidence="1">
    <location>
        <begin position="72"/>
        <end position="101"/>
    </location>
</feature>
<feature type="signal peptide" evidence="2">
    <location>
        <begin position="1"/>
        <end position="17"/>
    </location>
</feature>
<dbReference type="EMBL" id="BAAFSV010000002">
    <property type="protein sequence ID" value="GAB1312889.1"/>
    <property type="molecule type" value="Genomic_DNA"/>
</dbReference>
<accession>A0ABQ0G577</accession>
<sequence length="126" mass="12679">MQLKPLVLSALLGLAAADGSHSGHSTEHSVAASTQTYTTAVIESSFVKSNSTIKTSHASSTILTYSNTTVTTATSKSTGTTSTKQNEVTPPTTTRPASTPTSINAAGRSQFGLAVLGLAVGAGLVL</sequence>
<feature type="chain" id="PRO_5045786133" evidence="2">
    <location>
        <begin position="18"/>
        <end position="126"/>
    </location>
</feature>
<name>A0ABQ0G577_9PEZI</name>
<keyword evidence="4" id="KW-1185">Reference proteome</keyword>
<dbReference type="GeneID" id="98173844"/>
<comment type="caution">
    <text evidence="3">The sequence shown here is derived from an EMBL/GenBank/DDBJ whole genome shotgun (WGS) entry which is preliminary data.</text>
</comment>
<evidence type="ECO:0000313" key="4">
    <source>
        <dbReference type="Proteomes" id="UP001628179"/>
    </source>
</evidence>
<evidence type="ECO:0000313" key="3">
    <source>
        <dbReference type="EMBL" id="GAB1312889.1"/>
    </source>
</evidence>
<evidence type="ECO:0000256" key="1">
    <source>
        <dbReference type="SAM" id="MobiDB-lite"/>
    </source>
</evidence>